<dbReference type="Gene3D" id="1.10.510.10">
    <property type="entry name" value="Transferase(Phosphotransferase) domain 1"/>
    <property type="match status" value="1"/>
</dbReference>
<evidence type="ECO:0000313" key="2">
    <source>
        <dbReference type="Proteomes" id="UP000292082"/>
    </source>
</evidence>
<dbReference type="SUPFAM" id="SSF56112">
    <property type="entry name" value="Protein kinase-like (PK-like)"/>
    <property type="match status" value="1"/>
</dbReference>
<dbReference type="GO" id="GO:0005524">
    <property type="term" value="F:ATP binding"/>
    <property type="evidence" value="ECO:0007669"/>
    <property type="project" value="InterPro"/>
</dbReference>
<organism evidence="1 2">
    <name type="scientific">Dichomitus squalens</name>
    <dbReference type="NCBI Taxonomy" id="114155"/>
    <lineage>
        <taxon>Eukaryota</taxon>
        <taxon>Fungi</taxon>
        <taxon>Dikarya</taxon>
        <taxon>Basidiomycota</taxon>
        <taxon>Agaricomycotina</taxon>
        <taxon>Agaricomycetes</taxon>
        <taxon>Polyporales</taxon>
        <taxon>Polyporaceae</taxon>
        <taxon>Dichomitus</taxon>
    </lineage>
</organism>
<dbReference type="GO" id="GO:0004672">
    <property type="term" value="F:protein kinase activity"/>
    <property type="evidence" value="ECO:0007669"/>
    <property type="project" value="InterPro"/>
</dbReference>
<gene>
    <name evidence="1" type="ORF">BD310DRAFT_851965</name>
</gene>
<name>A0A4V2K2I9_9APHY</name>
<proteinExistence type="predicted"/>
<dbReference type="InterPro" id="IPR011009">
    <property type="entry name" value="Kinase-like_dom_sf"/>
</dbReference>
<reference evidence="1 2" key="1">
    <citation type="submission" date="2019-01" db="EMBL/GenBank/DDBJ databases">
        <title>Draft genome sequences of three monokaryotic isolates of the white-rot basidiomycete fungus Dichomitus squalens.</title>
        <authorList>
            <consortium name="DOE Joint Genome Institute"/>
            <person name="Lopez S.C."/>
            <person name="Andreopoulos B."/>
            <person name="Pangilinan J."/>
            <person name="Lipzen A."/>
            <person name="Riley R."/>
            <person name="Ahrendt S."/>
            <person name="Ng V."/>
            <person name="Barry K."/>
            <person name="Daum C."/>
            <person name="Grigoriev I.V."/>
            <person name="Hilden K.S."/>
            <person name="Makela M.R."/>
            <person name="de Vries R.P."/>
        </authorList>
    </citation>
    <scope>NUCLEOTIDE SEQUENCE [LARGE SCALE GENOMIC DNA]</scope>
    <source>
        <strain evidence="1 2">CBS 464.89</strain>
    </source>
</reference>
<dbReference type="AlphaFoldDB" id="A0A4V2K2I9"/>
<keyword evidence="2" id="KW-1185">Reference proteome</keyword>
<protein>
    <submittedName>
        <fullName evidence="1">Uncharacterized protein</fullName>
    </submittedName>
</protein>
<dbReference type="PROSITE" id="PS50011">
    <property type="entry name" value="PROTEIN_KINASE_DOM"/>
    <property type="match status" value="1"/>
</dbReference>
<dbReference type="InterPro" id="IPR000719">
    <property type="entry name" value="Prot_kinase_dom"/>
</dbReference>
<dbReference type="Proteomes" id="UP000292082">
    <property type="component" value="Unassembled WGS sequence"/>
</dbReference>
<dbReference type="EMBL" id="ML145130">
    <property type="protein sequence ID" value="TBU57960.1"/>
    <property type="molecule type" value="Genomic_DNA"/>
</dbReference>
<accession>A0A4V2K2I9</accession>
<evidence type="ECO:0000313" key="1">
    <source>
        <dbReference type="EMBL" id="TBU57960.1"/>
    </source>
</evidence>
<sequence length="289" mass="33043">MDEDDHPLLKVPDFLKHHPELRKRGINLTLPLKPYAVYQTDPLVDTGFAVKILDPDTQEAAICEKLQANLKSPNHAIPAEVIRSSSRSPILLMPCLRELDSVPYHDASLSFLLSVFHQIAEGLEDLHRHRIAHLDMCPDNLVLAHERHAAADRRVEGKKIYIIDFHTSRQLEFPPGAQPAILLPYTQIDPPPGIKHFDPYSWDVYCLGHVFENRLQVYCYRRPEPRVVRWLIQWLTGTERGCKSACHCRPSAKRVRQMLTVIRGLVYTFGLLSSVPAIVRRLIPRPATD</sequence>